<reference evidence="4" key="1">
    <citation type="journal article" date="2017" name="Appl. Environ. Microbiol.">
        <title>Genomic analysis of Calderihabitans maritimus KKC1, a thermophilic hydrogenogenic carboxydotrophic bacterium isolated from marine sediment.</title>
        <authorList>
            <person name="Omae K."/>
            <person name="Yoneda Y."/>
            <person name="Fukuyama Y."/>
            <person name="Yoshida T."/>
            <person name="Sako Y."/>
        </authorList>
    </citation>
    <scope>NUCLEOTIDE SEQUENCE [LARGE SCALE GENOMIC DNA]</scope>
    <source>
        <strain evidence="4">KKC1</strain>
    </source>
</reference>
<keyword evidence="1" id="KW-0812">Transmembrane</keyword>
<dbReference type="NCBIfam" id="TIGR02669">
    <property type="entry name" value="SpoIID_LytB"/>
    <property type="match status" value="1"/>
</dbReference>
<proteinExistence type="predicted"/>
<dbReference type="EMBL" id="BDGJ01000168">
    <property type="protein sequence ID" value="GAW93843.1"/>
    <property type="molecule type" value="Genomic_DNA"/>
</dbReference>
<dbReference type="NCBIfam" id="TIGR02870">
    <property type="entry name" value="spore_II_D"/>
    <property type="match status" value="1"/>
</dbReference>
<accession>A0A1Z5HWC5</accession>
<sequence length="350" mass="40080">MALKPRFFHMYDKEINPQGGLPVKKWSWLCLVILLLIVGLYPLIEQIFKPFGFVKVKTGEIPVTVKLHDSGKIVTMPLEKYLIGVVAAEMPARFEIEALKAQAVAARTYALKKIELRRRGAVTSSMHKDADLCTNPIHCQGWLSDKEMKDKWGLWRYLYYRRKIARAVEATKGIVITYKGRLIDPVYHSTSGGRTENSEEVWKFKIPYLRSVVCKWDKDAPKYRTKQVYSLHELDRRLGTDVAALPAAAWKDQRRPVMKVEKFTSSGRVKLLRVGNKLFSGTEVRRLLGLNSTNFSWQVEGDQIIFTVTGNGHGVGMCQYGANGLAREGKNYQYILTYYYTGVKLEKYNK</sequence>
<evidence type="ECO:0000313" key="3">
    <source>
        <dbReference type="EMBL" id="GAW93843.1"/>
    </source>
</evidence>
<comment type="caution">
    <text evidence="3">The sequence shown here is derived from an EMBL/GenBank/DDBJ whole genome shotgun (WGS) entry which is preliminary data.</text>
</comment>
<name>A0A1Z5HWC5_9FIRM</name>
<dbReference type="PANTHER" id="PTHR30032">
    <property type="entry name" value="N-ACETYLMURAMOYL-L-ALANINE AMIDASE-RELATED"/>
    <property type="match status" value="1"/>
</dbReference>
<dbReference type="InterPro" id="IPR013486">
    <property type="entry name" value="SpoIID/LytB"/>
</dbReference>
<keyword evidence="1" id="KW-0472">Membrane</keyword>
<dbReference type="GO" id="GO:0030288">
    <property type="term" value="C:outer membrane-bounded periplasmic space"/>
    <property type="evidence" value="ECO:0007669"/>
    <property type="project" value="TreeGrafter"/>
</dbReference>
<dbReference type="PANTHER" id="PTHR30032:SF4">
    <property type="entry name" value="AMIDASE ENHANCER"/>
    <property type="match status" value="1"/>
</dbReference>
<keyword evidence="1" id="KW-1133">Transmembrane helix</keyword>
<organism evidence="3 4">
    <name type="scientific">Calderihabitans maritimus</name>
    <dbReference type="NCBI Taxonomy" id="1246530"/>
    <lineage>
        <taxon>Bacteria</taxon>
        <taxon>Bacillati</taxon>
        <taxon>Bacillota</taxon>
        <taxon>Clostridia</taxon>
        <taxon>Neomoorellales</taxon>
        <taxon>Calderihabitantaceae</taxon>
        <taxon>Calderihabitans</taxon>
    </lineage>
</organism>
<dbReference type="Pfam" id="PF08486">
    <property type="entry name" value="SpoIID"/>
    <property type="match status" value="1"/>
</dbReference>
<keyword evidence="4" id="KW-1185">Reference proteome</keyword>
<dbReference type="InterPro" id="IPR051922">
    <property type="entry name" value="Bact_Sporulation_Assoc"/>
</dbReference>
<dbReference type="Proteomes" id="UP000197032">
    <property type="component" value="Unassembled WGS sequence"/>
</dbReference>
<feature type="domain" description="Sporulation stage II protein D amidase enhancer LytB N-terminal" evidence="2">
    <location>
        <begin position="71"/>
        <end position="178"/>
    </location>
</feature>
<evidence type="ECO:0000313" key="4">
    <source>
        <dbReference type="Proteomes" id="UP000197032"/>
    </source>
</evidence>
<evidence type="ECO:0000256" key="1">
    <source>
        <dbReference type="SAM" id="Phobius"/>
    </source>
</evidence>
<gene>
    <name evidence="3" type="ORF">KKC1_29690</name>
</gene>
<evidence type="ECO:0000259" key="2">
    <source>
        <dbReference type="Pfam" id="PF08486"/>
    </source>
</evidence>
<protein>
    <submittedName>
        <fullName evidence="3">Sporulation protein and related proteins</fullName>
    </submittedName>
</protein>
<dbReference type="InterPro" id="IPR014225">
    <property type="entry name" value="Spore_II_D_firmicutes"/>
</dbReference>
<dbReference type="InterPro" id="IPR013693">
    <property type="entry name" value="SpoIID/LytB_N"/>
</dbReference>
<feature type="transmembrane region" description="Helical" evidence="1">
    <location>
        <begin position="26"/>
        <end position="44"/>
    </location>
</feature>
<dbReference type="GO" id="GO:0030435">
    <property type="term" value="P:sporulation resulting in formation of a cellular spore"/>
    <property type="evidence" value="ECO:0007669"/>
    <property type="project" value="InterPro"/>
</dbReference>
<dbReference type="AlphaFoldDB" id="A0A1Z5HWC5"/>